<accession>A0AAW1T2D5</accession>
<dbReference type="GO" id="GO:0036503">
    <property type="term" value="P:ERAD pathway"/>
    <property type="evidence" value="ECO:0007669"/>
    <property type="project" value="TreeGrafter"/>
</dbReference>
<dbReference type="EMBL" id="JALJOV010000492">
    <property type="protein sequence ID" value="KAK9863288.1"/>
    <property type="molecule type" value="Genomic_DNA"/>
</dbReference>
<feature type="transmembrane region" description="Helical" evidence="6">
    <location>
        <begin position="87"/>
        <end position="109"/>
    </location>
</feature>
<protein>
    <submittedName>
        <fullName evidence="7">Uncharacterized protein</fullName>
    </submittedName>
</protein>
<dbReference type="AlphaFoldDB" id="A0AAW1T2D5"/>
<feature type="transmembrane region" description="Helical" evidence="6">
    <location>
        <begin position="227"/>
        <end position="246"/>
    </location>
</feature>
<evidence type="ECO:0000313" key="8">
    <source>
        <dbReference type="Proteomes" id="UP001485043"/>
    </source>
</evidence>
<reference evidence="7 8" key="1">
    <citation type="journal article" date="2024" name="Nat. Commun.">
        <title>Phylogenomics reveals the evolutionary origins of lichenization in chlorophyte algae.</title>
        <authorList>
            <person name="Puginier C."/>
            <person name="Libourel C."/>
            <person name="Otte J."/>
            <person name="Skaloud P."/>
            <person name="Haon M."/>
            <person name="Grisel S."/>
            <person name="Petersen M."/>
            <person name="Berrin J.G."/>
            <person name="Delaux P.M."/>
            <person name="Dal Grande F."/>
            <person name="Keller J."/>
        </authorList>
    </citation>
    <scope>NUCLEOTIDE SEQUENCE [LARGE SCALE GENOMIC DNA]</scope>
    <source>
        <strain evidence="7 8">SAG 2523</strain>
    </source>
</reference>
<feature type="transmembrane region" description="Helical" evidence="6">
    <location>
        <begin position="157"/>
        <end position="177"/>
    </location>
</feature>
<keyword evidence="8" id="KW-1185">Reference proteome</keyword>
<sequence length="291" mass="32533">MDFQPIPTTTSEQLLNETDSFNGTAQPDFTEQEAGVMLITFYVVLGVMVGAQSALFWWKKKDKRSYELVTLLGLWLVPPVISFKFAFWRFLLVWSGFSAVTGYMLWQCIQRKMGSSTPHLVYAWFLRAHQVSVAVGGIGYLLLLLELFGIGPILRFLYPPTLSIMMVWYGLYFGILGRDCAEVAADRMAAVMGGRRKMAVSKVDLRVLYGHRPWASTNLSWIQMLDAVRYLIVWNPVILIALHFLLHELGLEKTLGPAGSDGLNSTLSSNGTLGLDDPGLLNNTAASLRLF</sequence>
<feature type="transmembrane region" description="Helical" evidence="6">
    <location>
        <begin position="121"/>
        <end position="145"/>
    </location>
</feature>
<comment type="caution">
    <text evidence="7">The sequence shown here is derived from an EMBL/GenBank/DDBJ whole genome shotgun (WGS) entry which is preliminary data.</text>
</comment>
<keyword evidence="5 6" id="KW-0472">Membrane</keyword>
<dbReference type="GO" id="GO:0005789">
    <property type="term" value="C:endoplasmic reticulum membrane"/>
    <property type="evidence" value="ECO:0007669"/>
    <property type="project" value="TreeGrafter"/>
</dbReference>
<organism evidence="7 8">
    <name type="scientific">Apatococcus fuscideae</name>
    <dbReference type="NCBI Taxonomy" id="2026836"/>
    <lineage>
        <taxon>Eukaryota</taxon>
        <taxon>Viridiplantae</taxon>
        <taxon>Chlorophyta</taxon>
        <taxon>core chlorophytes</taxon>
        <taxon>Trebouxiophyceae</taxon>
        <taxon>Chlorellales</taxon>
        <taxon>Chlorellaceae</taxon>
        <taxon>Apatococcus</taxon>
    </lineage>
</organism>
<dbReference type="GO" id="GO:0000139">
    <property type="term" value="C:Golgi membrane"/>
    <property type="evidence" value="ECO:0007669"/>
    <property type="project" value="TreeGrafter"/>
</dbReference>
<dbReference type="PANTHER" id="PTHR13407:SF0">
    <property type="entry name" value="FI05221P"/>
    <property type="match status" value="1"/>
</dbReference>
<dbReference type="Proteomes" id="UP001485043">
    <property type="component" value="Unassembled WGS sequence"/>
</dbReference>
<proteinExistence type="predicted"/>
<keyword evidence="3" id="KW-0479">Metal-binding</keyword>
<evidence type="ECO:0000256" key="6">
    <source>
        <dbReference type="SAM" id="Phobius"/>
    </source>
</evidence>
<comment type="subcellular location">
    <subcellularLocation>
        <location evidence="1">Membrane</location>
        <topology evidence="1">Multi-pass membrane protein</topology>
    </subcellularLocation>
</comment>
<evidence type="ECO:0000313" key="7">
    <source>
        <dbReference type="EMBL" id="KAK9863288.1"/>
    </source>
</evidence>
<evidence type="ECO:0000256" key="1">
    <source>
        <dbReference type="ARBA" id="ARBA00004141"/>
    </source>
</evidence>
<dbReference type="GO" id="GO:0046872">
    <property type="term" value="F:metal ion binding"/>
    <property type="evidence" value="ECO:0007669"/>
    <property type="project" value="UniProtKB-KW"/>
</dbReference>
<evidence type="ECO:0000256" key="4">
    <source>
        <dbReference type="ARBA" id="ARBA00022989"/>
    </source>
</evidence>
<keyword evidence="2 6" id="KW-0812">Transmembrane</keyword>
<name>A0AAW1T2D5_9CHLO</name>
<gene>
    <name evidence="7" type="ORF">WJX84_003202</name>
</gene>
<evidence type="ECO:0000256" key="2">
    <source>
        <dbReference type="ARBA" id="ARBA00022692"/>
    </source>
</evidence>
<feature type="transmembrane region" description="Helical" evidence="6">
    <location>
        <begin position="36"/>
        <end position="58"/>
    </location>
</feature>
<evidence type="ECO:0000256" key="3">
    <source>
        <dbReference type="ARBA" id="ARBA00022723"/>
    </source>
</evidence>
<feature type="transmembrane region" description="Helical" evidence="6">
    <location>
        <begin position="65"/>
        <end position="81"/>
    </location>
</feature>
<keyword evidence="4 6" id="KW-1133">Transmembrane helix</keyword>
<evidence type="ECO:0000256" key="5">
    <source>
        <dbReference type="ARBA" id="ARBA00023136"/>
    </source>
</evidence>
<dbReference type="GO" id="GO:0061630">
    <property type="term" value="F:ubiquitin protein ligase activity"/>
    <property type="evidence" value="ECO:0007669"/>
    <property type="project" value="TreeGrafter"/>
</dbReference>
<dbReference type="InterPro" id="IPR040176">
    <property type="entry name" value="RNF121/RNF175"/>
</dbReference>
<dbReference type="PANTHER" id="PTHR13407">
    <property type="entry name" value="RNF121 PROTEIN"/>
    <property type="match status" value="1"/>
</dbReference>